<evidence type="ECO:0000313" key="1">
    <source>
        <dbReference type="EMBL" id="GHE51143.1"/>
    </source>
</evidence>
<reference evidence="1" key="2">
    <citation type="submission" date="2020-09" db="EMBL/GenBank/DDBJ databases">
        <authorList>
            <person name="Sun Q."/>
            <person name="Zhou Y."/>
        </authorList>
    </citation>
    <scope>NUCLEOTIDE SEQUENCE</scope>
    <source>
        <strain evidence="1">CGMCC 4.7403</strain>
    </source>
</reference>
<accession>A0A918ZG26</accession>
<keyword evidence="2" id="KW-1185">Reference proteome</keyword>
<proteinExistence type="predicted"/>
<reference evidence="1" key="1">
    <citation type="journal article" date="2014" name="Int. J. Syst. Evol. Microbiol.">
        <title>Complete genome sequence of Corynebacterium casei LMG S-19264T (=DSM 44701T), isolated from a smear-ripened cheese.</title>
        <authorList>
            <consortium name="US DOE Joint Genome Institute (JGI-PGF)"/>
            <person name="Walter F."/>
            <person name="Albersmeier A."/>
            <person name="Kalinowski J."/>
            <person name="Ruckert C."/>
        </authorList>
    </citation>
    <scope>NUCLEOTIDE SEQUENCE</scope>
    <source>
        <strain evidence="1">CGMCC 4.7403</strain>
    </source>
</reference>
<protein>
    <submittedName>
        <fullName evidence="1">Uncharacterized protein</fullName>
    </submittedName>
</protein>
<gene>
    <name evidence="1" type="ORF">GCM10017771_73240</name>
</gene>
<dbReference type="AlphaFoldDB" id="A0A918ZG26"/>
<dbReference type="RefSeq" id="WP_229914272.1">
    <property type="nucleotide sequence ID" value="NZ_BNAT01000036.1"/>
</dbReference>
<dbReference type="Proteomes" id="UP000603227">
    <property type="component" value="Unassembled WGS sequence"/>
</dbReference>
<organism evidence="1 2">
    <name type="scientific">Streptomyces capitiformicae</name>
    <dbReference type="NCBI Taxonomy" id="2014920"/>
    <lineage>
        <taxon>Bacteria</taxon>
        <taxon>Bacillati</taxon>
        <taxon>Actinomycetota</taxon>
        <taxon>Actinomycetes</taxon>
        <taxon>Kitasatosporales</taxon>
        <taxon>Streptomycetaceae</taxon>
        <taxon>Streptomyces</taxon>
    </lineage>
</organism>
<evidence type="ECO:0000313" key="2">
    <source>
        <dbReference type="Proteomes" id="UP000603227"/>
    </source>
</evidence>
<dbReference type="EMBL" id="BNAT01000036">
    <property type="protein sequence ID" value="GHE51143.1"/>
    <property type="molecule type" value="Genomic_DNA"/>
</dbReference>
<comment type="caution">
    <text evidence="1">The sequence shown here is derived from an EMBL/GenBank/DDBJ whole genome shotgun (WGS) entry which is preliminary data.</text>
</comment>
<sequence>MTDPVTIPDTKADPGVLVLEFRHAHRLIDPSEEGVQTWRVEIVAGGKTVGSLRATRGLYWKADNLRERMADEQAFLSLVAEQLLDHDGKFLPDFEEFVDMASSVLVVDELDIASPWNDPWIVAGLASSVIDRLTDNQFAVVFPHAASPCTGAALLAEAATLLSAKPFSDELLIIDTALAAPEEAAHRVQERLRTRARYGGADPFSDDWDEDEEGGEEDGGILTARTRIVLLLALQDLSDQAWEEAAALGDEPLPRGAGGLFGALPPVTLRQDATWRRHMARTFDDLAADLSSEAEFEPRCTGEEMALHLGIARARHLTHNQPRRVRDSVENLPEHRRDFDWEACSDLLFQDHDVLMLFDNSLDGIEDGDSQVSQALGVINLAAQDWFDAFDPEQARDPARGFRHE</sequence>
<name>A0A918ZG26_9ACTN</name>